<dbReference type="InterPro" id="IPR004158">
    <property type="entry name" value="DUF247_pln"/>
</dbReference>
<organism evidence="2 3">
    <name type="scientific">Hibiscus sabdariffa</name>
    <name type="common">roselle</name>
    <dbReference type="NCBI Taxonomy" id="183260"/>
    <lineage>
        <taxon>Eukaryota</taxon>
        <taxon>Viridiplantae</taxon>
        <taxon>Streptophyta</taxon>
        <taxon>Embryophyta</taxon>
        <taxon>Tracheophyta</taxon>
        <taxon>Spermatophyta</taxon>
        <taxon>Magnoliopsida</taxon>
        <taxon>eudicotyledons</taxon>
        <taxon>Gunneridae</taxon>
        <taxon>Pentapetalae</taxon>
        <taxon>rosids</taxon>
        <taxon>malvids</taxon>
        <taxon>Malvales</taxon>
        <taxon>Malvaceae</taxon>
        <taxon>Malvoideae</taxon>
        <taxon>Hibiscus</taxon>
    </lineage>
</organism>
<protein>
    <submittedName>
        <fullName evidence="2">Uncharacterized protein</fullName>
    </submittedName>
</protein>
<evidence type="ECO:0000313" key="2">
    <source>
        <dbReference type="EMBL" id="KAK9017259.1"/>
    </source>
</evidence>
<dbReference type="EMBL" id="JBBPBN010000020">
    <property type="protein sequence ID" value="KAK9017259.1"/>
    <property type="molecule type" value="Genomic_DNA"/>
</dbReference>
<comment type="caution">
    <text evidence="2">The sequence shown here is derived from an EMBL/GenBank/DDBJ whole genome shotgun (WGS) entry which is preliminary data.</text>
</comment>
<evidence type="ECO:0000256" key="1">
    <source>
        <dbReference type="SAM" id="MobiDB-lite"/>
    </source>
</evidence>
<feature type="region of interest" description="Disordered" evidence="1">
    <location>
        <begin position="40"/>
        <end position="64"/>
    </location>
</feature>
<proteinExistence type="predicted"/>
<reference evidence="2 3" key="1">
    <citation type="journal article" date="2024" name="G3 (Bethesda)">
        <title>Genome assembly of Hibiscus sabdariffa L. provides insights into metabolisms of medicinal natural products.</title>
        <authorList>
            <person name="Kim T."/>
        </authorList>
    </citation>
    <scope>NUCLEOTIDE SEQUENCE [LARGE SCALE GENOMIC DNA]</scope>
    <source>
        <strain evidence="2">TK-2024</strain>
        <tissue evidence="2">Old leaves</tissue>
    </source>
</reference>
<evidence type="ECO:0000313" key="3">
    <source>
        <dbReference type="Proteomes" id="UP001396334"/>
    </source>
</evidence>
<feature type="compositionally biased region" description="Basic and acidic residues" evidence="1">
    <location>
        <begin position="55"/>
        <end position="64"/>
    </location>
</feature>
<feature type="compositionally biased region" description="Low complexity" evidence="1">
    <location>
        <begin position="40"/>
        <end position="51"/>
    </location>
</feature>
<accession>A0ABR2RX04</accession>
<keyword evidence="3" id="KW-1185">Reference proteome</keyword>
<dbReference type="PANTHER" id="PTHR31170:SF25">
    <property type="entry name" value="BNAA09G04570D PROTEIN"/>
    <property type="match status" value="1"/>
</dbReference>
<dbReference type="Pfam" id="PF03140">
    <property type="entry name" value="DUF247"/>
    <property type="match status" value="1"/>
</dbReference>
<sequence length="258" mass="30178">MDEVLHISGIENARDREILESGIDTTPVRQILESKLGGLSRTSSLSSSQSLIPRAPRELRGDRRLKEDDEKDLRRKDRRLREEDDDLFKQNLNLYFVAQDLLLLENQLPLCLLENFAVLTGLEVQTFTRQALNFFSDTEPRLRMLYREEDNEHIRNTDHLLGLVHHNWIQFPSEEDYSYLQTILFKLTQQAEEIRKHLVRREKDRHRVRQLGEGECDFISSATELSERGIRFRQGEENCLFDIRLNVVPAVPTPAAIV</sequence>
<dbReference type="Proteomes" id="UP001396334">
    <property type="component" value="Unassembled WGS sequence"/>
</dbReference>
<gene>
    <name evidence="2" type="ORF">V6N11_079740</name>
</gene>
<name>A0ABR2RX04_9ROSI</name>
<dbReference type="PANTHER" id="PTHR31170">
    <property type="entry name" value="BNAC04G53230D PROTEIN"/>
    <property type="match status" value="1"/>
</dbReference>